<accession>A0ABU7G0C5</accession>
<evidence type="ECO:0000256" key="1">
    <source>
        <dbReference type="ARBA" id="ARBA00023012"/>
    </source>
</evidence>
<evidence type="ECO:0000256" key="2">
    <source>
        <dbReference type="ARBA" id="ARBA00023015"/>
    </source>
</evidence>
<evidence type="ECO:0000256" key="3">
    <source>
        <dbReference type="ARBA" id="ARBA00023125"/>
    </source>
</evidence>
<evidence type="ECO:0000313" key="7">
    <source>
        <dbReference type="EMBL" id="MEE1672795.1"/>
    </source>
</evidence>
<reference evidence="8" key="1">
    <citation type="submission" date="2023-07" db="EMBL/GenBank/DDBJ databases">
        <title>Draft genome sequence of Agarivorans aestuarii strain ZMCS4, a CAZymes producing bacteria isolated from the marine brown algae Clodostephus spongiosus.</title>
        <authorList>
            <person name="Lorente B."/>
            <person name="Cabral C."/>
            <person name="Frias J."/>
            <person name="Faria J."/>
            <person name="Toubarro D."/>
        </authorList>
    </citation>
    <scope>NUCLEOTIDE SEQUENCE [LARGE SCALE GENOMIC DNA]</scope>
    <source>
        <strain evidence="8">ZMCS4</strain>
    </source>
</reference>
<comment type="caution">
    <text evidence="7">The sequence shown here is derived from an EMBL/GenBank/DDBJ whole genome shotgun (WGS) entry which is preliminary data.</text>
</comment>
<dbReference type="Gene3D" id="3.60.40.10">
    <property type="entry name" value="PPM-type phosphatase domain"/>
    <property type="match status" value="1"/>
</dbReference>
<name>A0ABU7G0C5_9ALTE</name>
<dbReference type="InterPro" id="IPR036457">
    <property type="entry name" value="PPM-type-like_dom_sf"/>
</dbReference>
<dbReference type="InterPro" id="IPR011006">
    <property type="entry name" value="CheY-like_superfamily"/>
</dbReference>
<evidence type="ECO:0000259" key="6">
    <source>
        <dbReference type="PROSITE" id="PS50110"/>
    </source>
</evidence>
<feature type="domain" description="Response regulatory" evidence="6">
    <location>
        <begin position="13"/>
        <end position="125"/>
    </location>
</feature>
<keyword evidence="1" id="KW-0902">Two-component regulatory system</keyword>
<evidence type="ECO:0000313" key="8">
    <source>
        <dbReference type="Proteomes" id="UP001310248"/>
    </source>
</evidence>
<organism evidence="7 8">
    <name type="scientific">Agarivorans aestuarii</name>
    <dbReference type="NCBI Taxonomy" id="1563703"/>
    <lineage>
        <taxon>Bacteria</taxon>
        <taxon>Pseudomonadati</taxon>
        <taxon>Pseudomonadota</taxon>
        <taxon>Gammaproteobacteria</taxon>
        <taxon>Alteromonadales</taxon>
        <taxon>Alteromonadaceae</taxon>
        <taxon>Agarivorans</taxon>
    </lineage>
</organism>
<dbReference type="RefSeq" id="WP_329774212.1">
    <property type="nucleotide sequence ID" value="NZ_JAYDYW010000004.1"/>
</dbReference>
<dbReference type="PANTHER" id="PTHR48111:SF22">
    <property type="entry name" value="REGULATOR OF RPOS"/>
    <property type="match status" value="1"/>
</dbReference>
<dbReference type="InterPro" id="IPR039420">
    <property type="entry name" value="WalR-like"/>
</dbReference>
<keyword evidence="5" id="KW-0597">Phosphoprotein</keyword>
<sequence>MQERDDSPLYGISILVVEDEVVFRQQLLAFLTQQGAMVGAVGDGQEALNAINQQHYDIILMDLIMPRMNGVELLQRLDNFPGSVVVISGKSTMADLRKVLQLGASDFLVKPLTDFNELTDTILANLSMAHEHSLQMEFAEFDEHKAHFKANDAQASMVLNEILPENTQEIIGFFCHYRLKGQTLFPIIKQIDEHHVGFLVVDICLLGDEGVVAAVIINGFFQDMWNRFLVNDPTALQPSEALSTLNRIIKAADLRAPVACLYGVIEHDQVLFANAGLLDAPFPFDAAHPGLALGLNTDAHYLESIGKLSDIGFSLRFKNLADDRINLKLFPVN</sequence>
<dbReference type="CDD" id="cd00156">
    <property type="entry name" value="REC"/>
    <property type="match status" value="1"/>
</dbReference>
<dbReference type="SUPFAM" id="SSF52172">
    <property type="entry name" value="CheY-like"/>
    <property type="match status" value="1"/>
</dbReference>
<feature type="modified residue" description="4-aspartylphosphate" evidence="5">
    <location>
        <position position="62"/>
    </location>
</feature>
<reference evidence="7 8" key="2">
    <citation type="submission" date="2023-12" db="EMBL/GenBank/DDBJ databases">
        <authorList>
            <consortium name="Cladostephus spongiosus"/>
            <person name="Lorente B."/>
            <person name="Cabral C."/>
            <person name="Frias J."/>
            <person name="Faria J."/>
            <person name="Toubarro D."/>
        </authorList>
    </citation>
    <scope>NUCLEOTIDE SEQUENCE [LARGE SCALE GENOMIC DNA]</scope>
    <source>
        <strain evidence="7 8">ZMCS4</strain>
    </source>
</reference>
<dbReference type="Pfam" id="PF00072">
    <property type="entry name" value="Response_reg"/>
    <property type="match status" value="1"/>
</dbReference>
<evidence type="ECO:0000256" key="5">
    <source>
        <dbReference type="PROSITE-ProRule" id="PRU00169"/>
    </source>
</evidence>
<protein>
    <submittedName>
        <fullName evidence="7">Response regulator</fullName>
    </submittedName>
</protein>
<dbReference type="SMART" id="SM00448">
    <property type="entry name" value="REC"/>
    <property type="match status" value="1"/>
</dbReference>
<keyword evidence="3" id="KW-0238">DNA-binding</keyword>
<dbReference type="Gene3D" id="3.40.50.2300">
    <property type="match status" value="1"/>
</dbReference>
<dbReference type="PANTHER" id="PTHR48111">
    <property type="entry name" value="REGULATOR OF RPOS"/>
    <property type="match status" value="1"/>
</dbReference>
<keyword evidence="4" id="KW-0804">Transcription</keyword>
<keyword evidence="8" id="KW-1185">Reference proteome</keyword>
<dbReference type="InterPro" id="IPR001789">
    <property type="entry name" value="Sig_transdc_resp-reg_receiver"/>
</dbReference>
<proteinExistence type="predicted"/>
<evidence type="ECO:0000256" key="4">
    <source>
        <dbReference type="ARBA" id="ARBA00023163"/>
    </source>
</evidence>
<dbReference type="PROSITE" id="PS50110">
    <property type="entry name" value="RESPONSE_REGULATORY"/>
    <property type="match status" value="1"/>
</dbReference>
<gene>
    <name evidence="7" type="ORF">SNR37_002205</name>
</gene>
<keyword evidence="2" id="KW-0805">Transcription regulation</keyword>
<dbReference type="Proteomes" id="UP001310248">
    <property type="component" value="Unassembled WGS sequence"/>
</dbReference>
<dbReference type="EMBL" id="JAYDYW010000004">
    <property type="protein sequence ID" value="MEE1672795.1"/>
    <property type="molecule type" value="Genomic_DNA"/>
</dbReference>